<evidence type="ECO:0000313" key="2">
    <source>
        <dbReference type="EMBL" id="ACR11577.1"/>
    </source>
</evidence>
<dbReference type="Proteomes" id="UP000009080">
    <property type="component" value="Chromosome"/>
</dbReference>
<name>C5BUA7_TERTT</name>
<keyword evidence="1" id="KW-1133">Transmembrane helix</keyword>
<organism evidence="2 3">
    <name type="scientific">Teredinibacter turnerae (strain ATCC 39867 / T7901)</name>
    <dbReference type="NCBI Taxonomy" id="377629"/>
    <lineage>
        <taxon>Bacteria</taxon>
        <taxon>Pseudomonadati</taxon>
        <taxon>Pseudomonadota</taxon>
        <taxon>Gammaproteobacteria</taxon>
        <taxon>Cellvibrionales</taxon>
        <taxon>Cellvibrionaceae</taxon>
        <taxon>Teredinibacter</taxon>
    </lineage>
</organism>
<dbReference type="RefSeq" id="WP_015817689.1">
    <property type="nucleotide sequence ID" value="NC_012997.1"/>
</dbReference>
<keyword evidence="3" id="KW-1185">Reference proteome</keyword>
<keyword evidence="1" id="KW-0472">Membrane</keyword>
<evidence type="ECO:0000313" key="3">
    <source>
        <dbReference type="Proteomes" id="UP000009080"/>
    </source>
</evidence>
<dbReference type="AlphaFoldDB" id="C5BUA7"/>
<reference evidence="2 3" key="1">
    <citation type="journal article" date="2009" name="PLoS ONE">
        <title>The complete genome of Teredinibacter turnerae T7901: an intracellular endosymbiont of marine wood-boring bivalves (shipworms).</title>
        <authorList>
            <person name="Yang J.C."/>
            <person name="Madupu R."/>
            <person name="Durkin A.S."/>
            <person name="Ekborg N.A."/>
            <person name="Pedamallu C.S."/>
            <person name="Hostetler J.B."/>
            <person name="Radune D."/>
            <person name="Toms B.S."/>
            <person name="Henrissat B."/>
            <person name="Coutinho P.M."/>
            <person name="Schwarz S."/>
            <person name="Field L."/>
            <person name="Trindade-Silva A.E."/>
            <person name="Soares C.A.G."/>
            <person name="Elshahawi S."/>
            <person name="Hanora A."/>
            <person name="Schmidt E.W."/>
            <person name="Haygood M.G."/>
            <person name="Posfai J."/>
            <person name="Benner J."/>
            <person name="Madinger C."/>
            <person name="Nove J."/>
            <person name="Anton B."/>
            <person name="Chaudhary K."/>
            <person name="Foster J."/>
            <person name="Holman A."/>
            <person name="Kumar S."/>
            <person name="Lessard P.A."/>
            <person name="Luyten Y.A."/>
            <person name="Slatko B."/>
            <person name="Wood N."/>
            <person name="Wu B."/>
            <person name="Teplitski M."/>
            <person name="Mougous J.D."/>
            <person name="Ward N."/>
            <person name="Eisen J.A."/>
            <person name="Badger J.H."/>
            <person name="Distel D.L."/>
        </authorList>
    </citation>
    <scope>NUCLEOTIDE SEQUENCE [LARGE SCALE GENOMIC DNA]</scope>
    <source>
        <strain evidence="3">ATCC 39867 / T7901</strain>
    </source>
</reference>
<proteinExistence type="predicted"/>
<protein>
    <submittedName>
        <fullName evidence="2">Uncharacterized protein</fullName>
    </submittedName>
</protein>
<feature type="transmembrane region" description="Helical" evidence="1">
    <location>
        <begin position="54"/>
        <end position="71"/>
    </location>
</feature>
<evidence type="ECO:0000256" key="1">
    <source>
        <dbReference type="SAM" id="Phobius"/>
    </source>
</evidence>
<dbReference type="STRING" id="377629.TERTU_1776"/>
<dbReference type="HOGENOM" id="CLU_2425978_0_0_6"/>
<dbReference type="OrthoDB" id="9811798at2"/>
<accession>C5BUA7</accession>
<dbReference type="EMBL" id="CP001614">
    <property type="protein sequence ID" value="ACR11577.1"/>
    <property type="molecule type" value="Genomic_DNA"/>
</dbReference>
<dbReference type="KEGG" id="ttu:TERTU_1776"/>
<sequence length="91" mass="10658">MNLYEVEKAISKMDKKHHISKWVALILGVWLFSLPLLPDSFPYLNWLRARDPNTLYTMLGVFSLVWAVDNWRTTKELKLLKNTLRIAQANA</sequence>
<keyword evidence="1" id="KW-0812">Transmembrane</keyword>
<gene>
    <name evidence="2" type="ordered locus">TERTU_1776</name>
</gene>